<dbReference type="InterPro" id="IPR048806">
    <property type="entry name" value="ZPBP1/2_N"/>
</dbReference>
<evidence type="ECO:0000256" key="3">
    <source>
        <dbReference type="ARBA" id="ARBA00007196"/>
    </source>
</evidence>
<dbReference type="STRING" id="44316.ENSEGOP00005009944"/>
<reference evidence="10 11" key="1">
    <citation type="journal article" date="2018" name="Proc. R. Soc. B">
        <title>A non-coding region near Follistatin controls head colour polymorphism in the Gouldian finch.</title>
        <authorList>
            <person name="Toomey M.B."/>
            <person name="Marques C.I."/>
            <person name="Andrade P."/>
            <person name="Araujo P.M."/>
            <person name="Sabatino S."/>
            <person name="Gazda M.A."/>
            <person name="Afonso S."/>
            <person name="Lopes R.J."/>
            <person name="Corbo J.C."/>
            <person name="Carneiro M."/>
        </authorList>
    </citation>
    <scope>NUCLEOTIDE SEQUENCE [LARGE SCALE GENOMIC DNA]</scope>
    <source>
        <strain evidence="10">Red01</strain>
        <tissue evidence="10">Muscle</tissue>
    </source>
</reference>
<comment type="subcellular location">
    <subcellularLocation>
        <location evidence="1">Cytoplasmic vesicle</location>
        <location evidence="1">Secretory vesicle</location>
        <location evidence="1">Acrosome</location>
    </subcellularLocation>
    <subcellularLocation>
        <location evidence="2">Secreted</location>
    </subcellularLocation>
</comment>
<evidence type="ECO:0000256" key="5">
    <source>
        <dbReference type="ARBA" id="ARBA00023180"/>
    </source>
</evidence>
<proteinExistence type="inferred from homology"/>
<dbReference type="InterPro" id="IPR010857">
    <property type="entry name" value="Sp38-bd"/>
</dbReference>
<dbReference type="Proteomes" id="UP000276834">
    <property type="component" value="Unassembled WGS sequence"/>
</dbReference>
<organism evidence="10 11">
    <name type="scientific">Chloebia gouldiae</name>
    <name type="common">Gouldian finch</name>
    <name type="synonym">Erythrura gouldiae</name>
    <dbReference type="NCBI Taxonomy" id="44316"/>
    <lineage>
        <taxon>Eukaryota</taxon>
        <taxon>Metazoa</taxon>
        <taxon>Chordata</taxon>
        <taxon>Craniata</taxon>
        <taxon>Vertebrata</taxon>
        <taxon>Euteleostomi</taxon>
        <taxon>Archelosauria</taxon>
        <taxon>Archosauria</taxon>
        <taxon>Dinosauria</taxon>
        <taxon>Saurischia</taxon>
        <taxon>Theropoda</taxon>
        <taxon>Coelurosauria</taxon>
        <taxon>Aves</taxon>
        <taxon>Neognathae</taxon>
        <taxon>Neoaves</taxon>
        <taxon>Telluraves</taxon>
        <taxon>Australaves</taxon>
        <taxon>Passeriformes</taxon>
        <taxon>Passeroidea</taxon>
        <taxon>Passeridae</taxon>
        <taxon>Chloebia</taxon>
    </lineage>
</organism>
<feature type="transmembrane region" description="Helical" evidence="7">
    <location>
        <begin position="12"/>
        <end position="32"/>
    </location>
</feature>
<keyword evidence="7" id="KW-0472">Membrane</keyword>
<dbReference type="AlphaFoldDB" id="A0A3L8S050"/>
<dbReference type="OrthoDB" id="9403351at2759"/>
<keyword evidence="6" id="KW-0968">Cytoplasmic vesicle</keyword>
<keyword evidence="7" id="KW-1133">Transmembrane helix</keyword>
<feature type="domain" description="Zona-pellucida-binding protein 1/2 N-terminal" evidence="8">
    <location>
        <begin position="58"/>
        <end position="156"/>
    </location>
</feature>
<evidence type="ECO:0000259" key="9">
    <source>
        <dbReference type="Pfam" id="PF20626"/>
    </source>
</evidence>
<evidence type="ECO:0000256" key="7">
    <source>
        <dbReference type="SAM" id="Phobius"/>
    </source>
</evidence>
<evidence type="ECO:0000256" key="4">
    <source>
        <dbReference type="ARBA" id="ARBA00022525"/>
    </source>
</evidence>
<keyword evidence="11" id="KW-1185">Reference proteome</keyword>
<protein>
    <submittedName>
        <fullName evidence="10">Uncharacterized protein</fullName>
    </submittedName>
</protein>
<keyword evidence="4" id="KW-0964">Secreted</keyword>
<dbReference type="InterPro" id="IPR048805">
    <property type="entry name" value="ZPBP1/2_C"/>
</dbReference>
<dbReference type="GO" id="GO:0005576">
    <property type="term" value="C:extracellular region"/>
    <property type="evidence" value="ECO:0007669"/>
    <property type="project" value="UniProtKB-SubCell"/>
</dbReference>
<dbReference type="GO" id="GO:0007339">
    <property type="term" value="P:binding of sperm to zona pellucida"/>
    <property type="evidence" value="ECO:0007669"/>
    <property type="project" value="InterPro"/>
</dbReference>
<evidence type="ECO:0000256" key="1">
    <source>
        <dbReference type="ARBA" id="ARBA00004218"/>
    </source>
</evidence>
<evidence type="ECO:0000256" key="2">
    <source>
        <dbReference type="ARBA" id="ARBA00004613"/>
    </source>
</evidence>
<feature type="domain" description="Zona-pellucida-binding protein 1/2 C-terminal" evidence="9">
    <location>
        <begin position="296"/>
        <end position="334"/>
    </location>
</feature>
<evidence type="ECO:0000256" key="6">
    <source>
        <dbReference type="ARBA" id="ARBA00023329"/>
    </source>
</evidence>
<comment type="similarity">
    <text evidence="3">Belongs to the zona pellucida-binding protein Sp38 family.</text>
</comment>
<evidence type="ECO:0000259" key="8">
    <source>
        <dbReference type="Pfam" id="PF07354"/>
    </source>
</evidence>
<evidence type="ECO:0000313" key="11">
    <source>
        <dbReference type="Proteomes" id="UP000276834"/>
    </source>
</evidence>
<evidence type="ECO:0000313" key="10">
    <source>
        <dbReference type="EMBL" id="RLV91356.1"/>
    </source>
</evidence>
<name>A0A3L8S050_CHLGU</name>
<dbReference type="Pfam" id="PF20626">
    <property type="entry name" value="EGF_Sp38_C"/>
    <property type="match status" value="1"/>
</dbReference>
<accession>A0A3L8S050</accession>
<dbReference type="GO" id="GO:0001675">
    <property type="term" value="P:acrosome assembly"/>
    <property type="evidence" value="ECO:0007669"/>
    <property type="project" value="TreeGrafter"/>
</dbReference>
<dbReference type="GO" id="GO:0001669">
    <property type="term" value="C:acrosomal vesicle"/>
    <property type="evidence" value="ECO:0007669"/>
    <property type="project" value="UniProtKB-SubCell"/>
</dbReference>
<sequence>MAGGGGRPRCPPGALLSVAAVVVVVVVAAGWVRAEQKEEQSIDLIGKNEVYGDTRHEVNVYVKVFTNSPFLVCMDLALSQERIIDPNYLWTGPDGRDLQGQSYVNLTETGKLMVMGFMVSMSGAYTCTLSHKVIETTTQEETEMVEAYKFMVYAYREADHAYQVSVRFSTTGCRLRSNGLFIDLLKKILNSTISHLTCHITETFYKCHSIRTPKNGLQYELFVNFLVNPLAPAWEEVCQEVLYNCEDVTNRRVRQAAERIGKFFHQLRHVLKHEFQAVPTIQYVDNSFSMTPIDSCQPGFGKNHHTHQNCASCCVVCGPGTYSPDNEVTCRTCAITGARIIKREYSRGKQRVWTASSTSSCCIFPFSCTKPLCRARMAPGAVGTDDPLPPAVNS</sequence>
<gene>
    <name evidence="10" type="ORF">DV515_00014173</name>
</gene>
<dbReference type="EMBL" id="QUSF01000113">
    <property type="protein sequence ID" value="RLV91356.1"/>
    <property type="molecule type" value="Genomic_DNA"/>
</dbReference>
<keyword evidence="5" id="KW-0325">Glycoprotein</keyword>
<comment type="caution">
    <text evidence="10">The sequence shown here is derived from an EMBL/GenBank/DDBJ whole genome shotgun (WGS) entry which is preliminary data.</text>
</comment>
<dbReference type="PANTHER" id="PTHR15443">
    <property type="entry name" value="ZONA PELLUCIDA BINDING PROTEIN SP38"/>
    <property type="match status" value="1"/>
</dbReference>
<keyword evidence="7" id="KW-0812">Transmembrane</keyword>
<dbReference type="Pfam" id="PF07354">
    <property type="entry name" value="Sp38"/>
    <property type="match status" value="1"/>
</dbReference>
<dbReference type="GO" id="GO:0002199">
    <property type="term" value="C:zona pellucida receptor complex"/>
    <property type="evidence" value="ECO:0007669"/>
    <property type="project" value="TreeGrafter"/>
</dbReference>
<dbReference type="PANTHER" id="PTHR15443:SF4">
    <property type="entry name" value="ZONA PELLUCIDA-BINDING PROTEIN 2"/>
    <property type="match status" value="1"/>
</dbReference>